<accession>A0A8J8MNA2</accession>
<evidence type="ECO:0000256" key="1">
    <source>
        <dbReference type="ARBA" id="ARBA00004141"/>
    </source>
</evidence>
<dbReference type="PANTHER" id="PTHR43496:SF1">
    <property type="entry name" value="POLYGALACTURONAN_RHAMNOGALACTURONAN TRANSPORT SYSTEM PERMEASE PROTEIN YTEP"/>
    <property type="match status" value="1"/>
</dbReference>
<keyword evidence="3 5" id="KW-1133">Transmembrane helix</keyword>
<keyword evidence="2 5" id="KW-0812">Transmembrane</keyword>
<dbReference type="InterPro" id="IPR035906">
    <property type="entry name" value="MetI-like_sf"/>
</dbReference>
<dbReference type="EMBL" id="CP058649">
    <property type="protein sequence ID" value="QUI24639.1"/>
    <property type="molecule type" value="Genomic_DNA"/>
</dbReference>
<dbReference type="Proteomes" id="UP000683246">
    <property type="component" value="Chromosome"/>
</dbReference>
<organism evidence="7 8">
    <name type="scientific">Vallitalea pronyensis</name>
    <dbReference type="NCBI Taxonomy" id="1348613"/>
    <lineage>
        <taxon>Bacteria</taxon>
        <taxon>Bacillati</taxon>
        <taxon>Bacillota</taxon>
        <taxon>Clostridia</taxon>
        <taxon>Lachnospirales</taxon>
        <taxon>Vallitaleaceae</taxon>
        <taxon>Vallitalea</taxon>
    </lineage>
</organism>
<dbReference type="SUPFAM" id="SSF161098">
    <property type="entry name" value="MetI-like"/>
    <property type="match status" value="1"/>
</dbReference>
<comment type="similarity">
    <text evidence="5">Belongs to the binding-protein-dependent transport system permease family.</text>
</comment>
<evidence type="ECO:0000313" key="7">
    <source>
        <dbReference type="EMBL" id="QUI24639.1"/>
    </source>
</evidence>
<gene>
    <name evidence="7" type="ORF">HZI73_21055</name>
</gene>
<dbReference type="Gene3D" id="1.10.3720.10">
    <property type="entry name" value="MetI-like"/>
    <property type="match status" value="1"/>
</dbReference>
<keyword evidence="5" id="KW-0813">Transport</keyword>
<evidence type="ECO:0000313" key="8">
    <source>
        <dbReference type="Proteomes" id="UP000683246"/>
    </source>
</evidence>
<proteinExistence type="inferred from homology"/>
<dbReference type="RefSeq" id="WP_212695331.1">
    <property type="nucleotide sequence ID" value="NZ_CP058649.1"/>
</dbReference>
<dbReference type="KEGG" id="vpy:HZI73_21055"/>
<keyword evidence="8" id="KW-1185">Reference proteome</keyword>
<feature type="transmembrane region" description="Helical" evidence="5">
    <location>
        <begin position="209"/>
        <end position="233"/>
    </location>
</feature>
<protein>
    <submittedName>
        <fullName evidence="7">Sugar ABC transporter permease</fullName>
    </submittedName>
</protein>
<dbReference type="GO" id="GO:0005886">
    <property type="term" value="C:plasma membrane"/>
    <property type="evidence" value="ECO:0007669"/>
    <property type="project" value="UniProtKB-SubCell"/>
</dbReference>
<evidence type="ECO:0000259" key="6">
    <source>
        <dbReference type="PROSITE" id="PS50928"/>
    </source>
</evidence>
<dbReference type="CDD" id="cd06261">
    <property type="entry name" value="TM_PBP2"/>
    <property type="match status" value="1"/>
</dbReference>
<keyword evidence="4 5" id="KW-0472">Membrane</keyword>
<feature type="transmembrane region" description="Helical" evidence="5">
    <location>
        <begin position="120"/>
        <end position="140"/>
    </location>
</feature>
<dbReference type="Pfam" id="PF00528">
    <property type="entry name" value="BPD_transp_1"/>
    <property type="match status" value="1"/>
</dbReference>
<feature type="transmembrane region" description="Helical" evidence="5">
    <location>
        <begin position="20"/>
        <end position="41"/>
    </location>
</feature>
<dbReference type="InterPro" id="IPR000515">
    <property type="entry name" value="MetI-like"/>
</dbReference>
<comment type="subcellular location">
    <subcellularLocation>
        <location evidence="5">Cell membrane</location>
        <topology evidence="5">Multi-pass membrane protein</topology>
    </subcellularLocation>
    <subcellularLocation>
        <location evidence="1">Membrane</location>
        <topology evidence="1">Multi-pass membrane protein</topology>
    </subcellularLocation>
</comment>
<evidence type="ECO:0000256" key="3">
    <source>
        <dbReference type="ARBA" id="ARBA00022989"/>
    </source>
</evidence>
<feature type="transmembrane region" description="Helical" evidence="5">
    <location>
        <begin position="269"/>
        <end position="290"/>
    </location>
</feature>
<evidence type="ECO:0000256" key="5">
    <source>
        <dbReference type="RuleBase" id="RU363032"/>
    </source>
</evidence>
<evidence type="ECO:0000256" key="2">
    <source>
        <dbReference type="ARBA" id="ARBA00022692"/>
    </source>
</evidence>
<feature type="transmembrane region" description="Helical" evidence="5">
    <location>
        <begin position="78"/>
        <end position="99"/>
    </location>
</feature>
<dbReference type="AlphaFoldDB" id="A0A8J8MNA2"/>
<sequence length="303" mass="34555">MKTKLFLRLRKEKYLQMMALLGIAWIIVFNYAPMYGIIIAFKDYSIIKKISEVDWVGLAWFKEVFTDENFIPIMRNTLAISFMKLIIGFPLPILFAIMLNEIRQVKLKRFVQTVSYLPHFLSWVILGGILMAWLADVGLFNELQTMINPSHTPINYLAKPKYFWLITVFSDIWKELGWSAIIYLAAISGIDPQMYEAATVDGATRFQKIWHITLPSIKGTISILFVLAVANLLNTNFEQILVLKNALNASMAEVIDTYVYRMGVQSGRFSYATAIGLFKSIVALCLLLTANKVTKKLTGHGLY</sequence>
<evidence type="ECO:0000256" key="4">
    <source>
        <dbReference type="ARBA" id="ARBA00023136"/>
    </source>
</evidence>
<dbReference type="PROSITE" id="PS50928">
    <property type="entry name" value="ABC_TM1"/>
    <property type="match status" value="1"/>
</dbReference>
<reference evidence="7" key="1">
    <citation type="submission" date="2020-07" db="EMBL/GenBank/DDBJ databases">
        <title>Vallitalea pronyensis genome.</title>
        <authorList>
            <person name="Postec A."/>
        </authorList>
    </citation>
    <scope>NUCLEOTIDE SEQUENCE</scope>
    <source>
        <strain evidence="7">FatNI3</strain>
    </source>
</reference>
<dbReference type="PANTHER" id="PTHR43496">
    <property type="entry name" value="PROTEIN LPLB"/>
    <property type="match status" value="1"/>
</dbReference>
<feature type="domain" description="ABC transmembrane type-1" evidence="6">
    <location>
        <begin position="74"/>
        <end position="290"/>
    </location>
</feature>
<dbReference type="GO" id="GO:0055085">
    <property type="term" value="P:transmembrane transport"/>
    <property type="evidence" value="ECO:0007669"/>
    <property type="project" value="InterPro"/>
</dbReference>
<name>A0A8J8MNA2_9FIRM</name>